<evidence type="ECO:0000259" key="2">
    <source>
        <dbReference type="Pfam" id="PF18935"/>
    </source>
</evidence>
<protein>
    <submittedName>
        <fullName evidence="3">DUF5683 domain-containing protein</fullName>
    </submittedName>
</protein>
<comment type="caution">
    <text evidence="3">The sequence shown here is derived from an EMBL/GenBank/DDBJ whole genome shotgun (WGS) entry which is preliminary data.</text>
</comment>
<accession>A0A9X4RVF8</accession>
<dbReference type="EMBL" id="JANCMU010000005">
    <property type="protein sequence ID" value="MDG4946621.1"/>
    <property type="molecule type" value="Genomic_DNA"/>
</dbReference>
<feature type="chain" id="PRO_5040875609" evidence="1">
    <location>
        <begin position="18"/>
        <end position="185"/>
    </location>
</feature>
<proteinExistence type="predicted"/>
<evidence type="ECO:0000313" key="3">
    <source>
        <dbReference type="EMBL" id="MDG4946621.1"/>
    </source>
</evidence>
<evidence type="ECO:0000313" key="4">
    <source>
        <dbReference type="Proteomes" id="UP001152599"/>
    </source>
</evidence>
<organism evidence="3 4">
    <name type="scientific">Profundicola chukchiensis</name>
    <dbReference type="NCBI Taxonomy" id="2961959"/>
    <lineage>
        <taxon>Bacteria</taxon>
        <taxon>Pseudomonadati</taxon>
        <taxon>Bacteroidota</taxon>
        <taxon>Flavobacteriia</taxon>
        <taxon>Flavobacteriales</taxon>
        <taxon>Weeksellaceae</taxon>
        <taxon>Profundicola</taxon>
    </lineage>
</organism>
<gene>
    <name evidence="3" type="ORF">NMK71_09355</name>
</gene>
<feature type="signal peptide" evidence="1">
    <location>
        <begin position="1"/>
        <end position="17"/>
    </location>
</feature>
<dbReference type="Pfam" id="PF18935">
    <property type="entry name" value="DUF5683"/>
    <property type="match status" value="1"/>
</dbReference>
<dbReference type="AlphaFoldDB" id="A0A9X4RVF8"/>
<keyword evidence="1" id="KW-0732">Signal</keyword>
<name>A0A9X4RVF8_9FLAO</name>
<dbReference type="RefSeq" id="WP_304416958.1">
    <property type="nucleotide sequence ID" value="NZ_JANAIE010000004.1"/>
</dbReference>
<feature type="domain" description="DUF5683" evidence="2">
    <location>
        <begin position="41"/>
        <end position="183"/>
    </location>
</feature>
<dbReference type="InterPro" id="IPR043738">
    <property type="entry name" value="DUF5683"/>
</dbReference>
<keyword evidence="4" id="KW-1185">Reference proteome</keyword>
<sequence length="185" mass="20897">MRYFTVIFLFISLMLQAQKVSNDSVQITGDIAVENNELIIKNPVRASLYSAVLPGMGQIYNEKYWKAPIVWGLIGTGVGVTIHYNSRYHHYRDAFLAELEGQEHPYVGIFDKDRLGAIQDDMRRNRDYAIALTVVAYALNVLDATVDAHLYEIRRDRDLSIDPTAFIDPGTGQTNFGLAITLNLK</sequence>
<evidence type="ECO:0000256" key="1">
    <source>
        <dbReference type="SAM" id="SignalP"/>
    </source>
</evidence>
<dbReference type="Proteomes" id="UP001152599">
    <property type="component" value="Unassembled WGS sequence"/>
</dbReference>
<reference evidence="3" key="1">
    <citation type="submission" date="2022-07" db="EMBL/GenBank/DDBJ databases">
        <title>Description and genome-wide analysis of Profundicola chukchiensis gen. nov., sp. nov., marine bacteria isolated from bottom sediments of the Chukchi Sea.</title>
        <authorList>
            <person name="Romanenko L."/>
            <person name="Otstavnykh N."/>
            <person name="Kurilenko V."/>
            <person name="Eremeev V."/>
            <person name="Velansky P."/>
            <person name="Mikhailov V."/>
            <person name="Isaeva M."/>
        </authorList>
    </citation>
    <scope>NUCLEOTIDE SEQUENCE</scope>
    <source>
        <strain evidence="3">KMM 9713</strain>
    </source>
</reference>